<dbReference type="CDD" id="cd08413">
    <property type="entry name" value="PBP2_CysB_like"/>
    <property type="match status" value="1"/>
</dbReference>
<dbReference type="InterPro" id="IPR005119">
    <property type="entry name" value="LysR_subst-bd"/>
</dbReference>
<keyword evidence="4" id="KW-0804">Transcription</keyword>
<dbReference type="SUPFAM" id="SSF46785">
    <property type="entry name" value="Winged helix' DNA-binding domain"/>
    <property type="match status" value="1"/>
</dbReference>
<keyword evidence="2" id="KW-0805">Transcription regulation</keyword>
<dbReference type="GO" id="GO:0000976">
    <property type="term" value="F:transcription cis-regulatory region binding"/>
    <property type="evidence" value="ECO:0007669"/>
    <property type="project" value="TreeGrafter"/>
</dbReference>
<dbReference type="NCBIfam" id="NF009324">
    <property type="entry name" value="PRK12679.1"/>
    <property type="match status" value="1"/>
</dbReference>
<feature type="domain" description="HTH lysR-type" evidence="5">
    <location>
        <begin position="1"/>
        <end position="59"/>
    </location>
</feature>
<dbReference type="InterPro" id="IPR000847">
    <property type="entry name" value="LysR_HTH_N"/>
</dbReference>
<dbReference type="Gene3D" id="1.10.10.10">
    <property type="entry name" value="Winged helix-like DNA-binding domain superfamily/Winged helix DNA-binding domain"/>
    <property type="match status" value="1"/>
</dbReference>
<organism evidence="6 7">
    <name type="scientific">Tolumonas osonensis</name>
    <dbReference type="NCBI Taxonomy" id="675874"/>
    <lineage>
        <taxon>Bacteria</taxon>
        <taxon>Pseudomonadati</taxon>
        <taxon>Pseudomonadota</taxon>
        <taxon>Gammaproteobacteria</taxon>
        <taxon>Aeromonadales</taxon>
        <taxon>Aeromonadaceae</taxon>
        <taxon>Tolumonas</taxon>
    </lineage>
</organism>
<dbReference type="Proteomes" id="UP000585721">
    <property type="component" value="Unassembled WGS sequence"/>
</dbReference>
<name>A0A841GQ07_9GAMM</name>
<dbReference type="RefSeq" id="WP_188027339.1">
    <property type="nucleotide sequence ID" value="NZ_JACHGR010000008.1"/>
</dbReference>
<sequence>MNFQQLKIIREAARCHFNLTEVANTLYTSQSGVSRHIKELEDELGVELFIRRGKRLLGMTEPGKALLTMAERILTEANNIRRLADNFTNSDRGRLHVATTHTQARYALPGIIKEFRTQYPQVQLVLHQGSPAEIVSMLLSGETDIGLSSELLADYDEIAAFPYYSWHHAILVPRGHPLTELPEVTLEDLSAWPLVTYQSGLTGRTKIDAAFAMADIEPDIVLSAQDSDVIKTYVELGLGVGILADMAIDSVKDSNLVRLSAEHLFPANTAWFGLKKGKLQPNFAWHFLQLCNPALSASDIQAQVFSTGDIQTPLHYEI</sequence>
<dbReference type="InterPro" id="IPR036388">
    <property type="entry name" value="WH-like_DNA-bd_sf"/>
</dbReference>
<dbReference type="AlphaFoldDB" id="A0A841GQ07"/>
<evidence type="ECO:0000313" key="7">
    <source>
        <dbReference type="Proteomes" id="UP000585721"/>
    </source>
</evidence>
<protein>
    <submittedName>
        <fullName evidence="6">LysR family cys regulon transcriptional activator</fullName>
    </submittedName>
</protein>
<keyword evidence="7" id="KW-1185">Reference proteome</keyword>
<dbReference type="EMBL" id="JACHGR010000008">
    <property type="protein sequence ID" value="MBB6056622.1"/>
    <property type="molecule type" value="Genomic_DNA"/>
</dbReference>
<dbReference type="PANTHER" id="PTHR30126:SF6">
    <property type="entry name" value="HTH-TYPE TRANSCRIPTIONAL REGULATOR CYSB-RELATED"/>
    <property type="match status" value="1"/>
</dbReference>
<proteinExistence type="inferred from homology"/>
<evidence type="ECO:0000256" key="4">
    <source>
        <dbReference type="ARBA" id="ARBA00023163"/>
    </source>
</evidence>
<dbReference type="Pfam" id="PF00126">
    <property type="entry name" value="HTH_1"/>
    <property type="match status" value="1"/>
</dbReference>
<comment type="similarity">
    <text evidence="1">Belongs to the LysR transcriptional regulatory family.</text>
</comment>
<dbReference type="GO" id="GO:0019344">
    <property type="term" value="P:cysteine biosynthetic process"/>
    <property type="evidence" value="ECO:0007669"/>
    <property type="project" value="TreeGrafter"/>
</dbReference>
<accession>A0A841GQ07</accession>
<dbReference type="NCBIfam" id="NF009327">
    <property type="entry name" value="PRK12684.1"/>
    <property type="match status" value="1"/>
</dbReference>
<gene>
    <name evidence="6" type="ORF">HNR75_002560</name>
</gene>
<dbReference type="PANTHER" id="PTHR30126">
    <property type="entry name" value="HTH-TYPE TRANSCRIPTIONAL REGULATOR"/>
    <property type="match status" value="1"/>
</dbReference>
<dbReference type="GO" id="GO:0003700">
    <property type="term" value="F:DNA-binding transcription factor activity"/>
    <property type="evidence" value="ECO:0007669"/>
    <property type="project" value="InterPro"/>
</dbReference>
<dbReference type="PRINTS" id="PR00039">
    <property type="entry name" value="HTHLYSR"/>
</dbReference>
<dbReference type="Pfam" id="PF03466">
    <property type="entry name" value="LysR_substrate"/>
    <property type="match status" value="1"/>
</dbReference>
<dbReference type="SUPFAM" id="SSF53850">
    <property type="entry name" value="Periplasmic binding protein-like II"/>
    <property type="match status" value="1"/>
</dbReference>
<dbReference type="InterPro" id="IPR036390">
    <property type="entry name" value="WH_DNA-bd_sf"/>
</dbReference>
<keyword evidence="3" id="KW-0238">DNA-binding</keyword>
<evidence type="ECO:0000256" key="3">
    <source>
        <dbReference type="ARBA" id="ARBA00023125"/>
    </source>
</evidence>
<evidence type="ECO:0000259" key="5">
    <source>
        <dbReference type="PROSITE" id="PS50931"/>
    </source>
</evidence>
<evidence type="ECO:0000313" key="6">
    <source>
        <dbReference type="EMBL" id="MBB6056622.1"/>
    </source>
</evidence>
<dbReference type="Gene3D" id="3.40.190.10">
    <property type="entry name" value="Periplasmic binding protein-like II"/>
    <property type="match status" value="2"/>
</dbReference>
<comment type="caution">
    <text evidence="6">The sequence shown here is derived from an EMBL/GenBank/DDBJ whole genome shotgun (WGS) entry which is preliminary data.</text>
</comment>
<evidence type="ECO:0000256" key="1">
    <source>
        <dbReference type="ARBA" id="ARBA00009437"/>
    </source>
</evidence>
<evidence type="ECO:0000256" key="2">
    <source>
        <dbReference type="ARBA" id="ARBA00023015"/>
    </source>
</evidence>
<dbReference type="InterPro" id="IPR037423">
    <property type="entry name" value="CysB_PBP2"/>
</dbReference>
<reference evidence="6 7" key="1">
    <citation type="submission" date="2020-08" db="EMBL/GenBank/DDBJ databases">
        <title>Genomic Encyclopedia of Type Strains, Phase IV (KMG-IV): sequencing the most valuable type-strain genomes for metagenomic binning, comparative biology and taxonomic classification.</title>
        <authorList>
            <person name="Goeker M."/>
        </authorList>
    </citation>
    <scope>NUCLEOTIDE SEQUENCE [LARGE SCALE GENOMIC DNA]</scope>
    <source>
        <strain evidence="6 7">DSM 22975</strain>
    </source>
</reference>
<dbReference type="PROSITE" id="PS50931">
    <property type="entry name" value="HTH_LYSR"/>
    <property type="match status" value="1"/>
</dbReference>